<organism evidence="1">
    <name type="scientific">Rhizophora mucronata</name>
    <name type="common">Asiatic mangrove</name>
    <dbReference type="NCBI Taxonomy" id="61149"/>
    <lineage>
        <taxon>Eukaryota</taxon>
        <taxon>Viridiplantae</taxon>
        <taxon>Streptophyta</taxon>
        <taxon>Embryophyta</taxon>
        <taxon>Tracheophyta</taxon>
        <taxon>Spermatophyta</taxon>
        <taxon>Magnoliopsida</taxon>
        <taxon>eudicotyledons</taxon>
        <taxon>Gunneridae</taxon>
        <taxon>Pentapetalae</taxon>
        <taxon>rosids</taxon>
        <taxon>fabids</taxon>
        <taxon>Malpighiales</taxon>
        <taxon>Rhizophoraceae</taxon>
        <taxon>Rhizophora</taxon>
    </lineage>
</organism>
<evidence type="ECO:0000313" key="1">
    <source>
        <dbReference type="EMBL" id="MBX08523.1"/>
    </source>
</evidence>
<name>A0A2P2KS13_RHIMU</name>
<sequence length="55" mass="6830">MFVIYKYIYFIKWLILNGNLKWLIDYECCFLQLRLFCSGHNYFPQILLTVLKWFG</sequence>
<dbReference type="AlphaFoldDB" id="A0A2P2KS13"/>
<reference evidence="1" key="1">
    <citation type="submission" date="2018-02" db="EMBL/GenBank/DDBJ databases">
        <title>Rhizophora mucronata_Transcriptome.</title>
        <authorList>
            <person name="Meera S.P."/>
            <person name="Sreeshan A."/>
            <person name="Augustine A."/>
        </authorList>
    </citation>
    <scope>NUCLEOTIDE SEQUENCE</scope>
    <source>
        <tissue evidence="1">Leaf</tissue>
    </source>
</reference>
<dbReference type="EMBL" id="GGEC01028039">
    <property type="protein sequence ID" value="MBX08523.1"/>
    <property type="molecule type" value="Transcribed_RNA"/>
</dbReference>
<protein>
    <submittedName>
        <fullName evidence="1">Uncharacterized protein</fullName>
    </submittedName>
</protein>
<accession>A0A2P2KS13</accession>
<proteinExistence type="predicted"/>